<feature type="domain" description="Phage capsid-like C-terminal" evidence="3">
    <location>
        <begin position="105"/>
        <end position="358"/>
    </location>
</feature>
<evidence type="ECO:0000313" key="4">
    <source>
        <dbReference type="EMBL" id="RGB80143.1"/>
    </source>
</evidence>
<comment type="caution">
    <text evidence="4">The sequence shown here is derived from an EMBL/GenBank/DDBJ whole genome shotgun (WGS) entry which is preliminary data.</text>
</comment>
<feature type="region of interest" description="Disordered" evidence="2">
    <location>
        <begin position="47"/>
        <end position="70"/>
    </location>
</feature>
<organism evidence="4 5">
    <name type="scientific">Coprococcus catus</name>
    <dbReference type="NCBI Taxonomy" id="116085"/>
    <lineage>
        <taxon>Bacteria</taxon>
        <taxon>Bacillati</taxon>
        <taxon>Bacillota</taxon>
        <taxon>Clostridia</taxon>
        <taxon>Lachnospirales</taxon>
        <taxon>Lachnospiraceae</taxon>
        <taxon>Coprococcus</taxon>
    </lineage>
</organism>
<evidence type="ECO:0000313" key="5">
    <source>
        <dbReference type="Proteomes" id="UP000260773"/>
    </source>
</evidence>
<dbReference type="AlphaFoldDB" id="A0A3E2TNW8"/>
<protein>
    <submittedName>
        <fullName evidence="4">Phage major capsid protein</fullName>
    </submittedName>
</protein>
<evidence type="ECO:0000256" key="2">
    <source>
        <dbReference type="SAM" id="MobiDB-lite"/>
    </source>
</evidence>
<dbReference type="Pfam" id="PF05065">
    <property type="entry name" value="Phage_capsid"/>
    <property type="match status" value="1"/>
</dbReference>
<gene>
    <name evidence="4" type="ORF">DW070_07120</name>
</gene>
<dbReference type="EMBL" id="QVEP01000013">
    <property type="protein sequence ID" value="RGB80143.1"/>
    <property type="molecule type" value="Genomic_DNA"/>
</dbReference>
<accession>A0A3E2TNW8</accession>
<dbReference type="Proteomes" id="UP000260773">
    <property type="component" value="Unassembled WGS sequence"/>
</dbReference>
<evidence type="ECO:0000256" key="1">
    <source>
        <dbReference type="ARBA" id="ARBA00004328"/>
    </source>
</evidence>
<comment type="subcellular location">
    <subcellularLocation>
        <location evidence="1">Virion</location>
    </subcellularLocation>
</comment>
<dbReference type="SUPFAM" id="SSF56563">
    <property type="entry name" value="Major capsid protein gp5"/>
    <property type="match status" value="1"/>
</dbReference>
<proteinExistence type="predicted"/>
<evidence type="ECO:0000259" key="3">
    <source>
        <dbReference type="Pfam" id="PF05065"/>
    </source>
</evidence>
<sequence length="367" mass="41088">MTVQELREEIVQKTEEINGYLESRDADKAEEALAEKRKLQKLLAVREAEDDEEREDLGRQKKQKESRSTGAVSELRAAVKFALHGKAALTDEERAAVNIDGNAAILPEQFVNDIQVLRAGFPSLKNHCHVIKATSNHGKMPFAKIGGKKLKKYKSGTKLTGEAANTEDIKYDIENYGSLVPIANDLQEDEAVNIVQEVIKPDFAEAGVNTENDEIMQIVEANAVDKSTGAKDWRDVKKIIDGVLPTLRGRVVVITNLSGSVYLKSQEDKNGRNLDLVKEVNGKEYFQGKELITLSDEDITASTTEKMIFYVVNLYALVKFFERKGYTVSTDKSVFFESDELALKVQERFDCEKLDDRADFKIEFAAA</sequence>
<name>A0A3E2TNW8_9FIRM</name>
<reference evidence="4 5" key="1">
    <citation type="submission" date="2018-08" db="EMBL/GenBank/DDBJ databases">
        <title>A genome reference for cultivated species of the human gut microbiota.</title>
        <authorList>
            <person name="Zou Y."/>
            <person name="Xue W."/>
            <person name="Luo G."/>
        </authorList>
    </citation>
    <scope>NUCLEOTIDE SEQUENCE [LARGE SCALE GENOMIC DNA]</scope>
    <source>
        <strain evidence="4 5">AF45-17</strain>
    </source>
</reference>
<dbReference type="InterPro" id="IPR054612">
    <property type="entry name" value="Phage_capsid-like_C"/>
</dbReference>
<dbReference type="NCBIfam" id="TIGR01554">
    <property type="entry name" value="major_cap_HK97"/>
    <property type="match status" value="1"/>
</dbReference>
<feature type="compositionally biased region" description="Basic and acidic residues" evidence="2">
    <location>
        <begin position="56"/>
        <end position="67"/>
    </location>
</feature>
<dbReference type="InterPro" id="IPR024455">
    <property type="entry name" value="Phage_capsid"/>
</dbReference>